<accession>A0A9W9CHU5</accession>
<feature type="region of interest" description="Disordered" evidence="2">
    <location>
        <begin position="843"/>
        <end position="867"/>
    </location>
</feature>
<organism evidence="3 4">
    <name type="scientific">Neocucurbitaria cava</name>
    <dbReference type="NCBI Taxonomy" id="798079"/>
    <lineage>
        <taxon>Eukaryota</taxon>
        <taxon>Fungi</taxon>
        <taxon>Dikarya</taxon>
        <taxon>Ascomycota</taxon>
        <taxon>Pezizomycotina</taxon>
        <taxon>Dothideomycetes</taxon>
        <taxon>Pleosporomycetidae</taxon>
        <taxon>Pleosporales</taxon>
        <taxon>Pleosporineae</taxon>
        <taxon>Cucurbitariaceae</taxon>
        <taxon>Neocucurbitaria</taxon>
    </lineage>
</organism>
<feature type="region of interest" description="Disordered" evidence="2">
    <location>
        <begin position="166"/>
        <end position="220"/>
    </location>
</feature>
<feature type="compositionally biased region" description="Basic and acidic residues" evidence="2">
    <location>
        <begin position="166"/>
        <end position="175"/>
    </location>
</feature>
<feature type="compositionally biased region" description="Basic and acidic residues" evidence="2">
    <location>
        <begin position="108"/>
        <end position="121"/>
    </location>
</feature>
<feature type="region of interest" description="Disordered" evidence="2">
    <location>
        <begin position="257"/>
        <end position="309"/>
    </location>
</feature>
<keyword evidence="1" id="KW-0175">Coiled coil</keyword>
<evidence type="ECO:0000256" key="1">
    <source>
        <dbReference type="SAM" id="Coils"/>
    </source>
</evidence>
<protein>
    <submittedName>
        <fullName evidence="3">Uncharacterized protein</fullName>
    </submittedName>
</protein>
<dbReference type="Proteomes" id="UP001140560">
    <property type="component" value="Unassembled WGS sequence"/>
</dbReference>
<feature type="compositionally biased region" description="Basic and acidic residues" evidence="2">
    <location>
        <begin position="61"/>
        <end position="86"/>
    </location>
</feature>
<reference evidence="3" key="1">
    <citation type="submission" date="2022-10" db="EMBL/GenBank/DDBJ databases">
        <title>Tapping the CABI collections for fungal endophytes: first genome assemblies for Collariella, Neodidymelliopsis, Ascochyta clinopodiicola, Didymella pomorum, Didymosphaeria variabile, Neocosmospora piperis and Neocucurbitaria cava.</title>
        <authorList>
            <person name="Hill R."/>
        </authorList>
    </citation>
    <scope>NUCLEOTIDE SEQUENCE</scope>
    <source>
        <strain evidence="3">IMI 356814</strain>
    </source>
</reference>
<feature type="region of interest" description="Disordered" evidence="2">
    <location>
        <begin position="925"/>
        <end position="948"/>
    </location>
</feature>
<feature type="region of interest" description="Disordered" evidence="2">
    <location>
        <begin position="61"/>
        <end position="128"/>
    </location>
</feature>
<feature type="compositionally biased region" description="Polar residues" evidence="2">
    <location>
        <begin position="87"/>
        <end position="107"/>
    </location>
</feature>
<name>A0A9W9CHU5_9PLEO</name>
<feature type="compositionally biased region" description="Basic and acidic residues" evidence="2">
    <location>
        <begin position="373"/>
        <end position="397"/>
    </location>
</feature>
<evidence type="ECO:0000313" key="3">
    <source>
        <dbReference type="EMBL" id="KAJ4363116.1"/>
    </source>
</evidence>
<dbReference type="EMBL" id="JAPEUY010000020">
    <property type="protein sequence ID" value="KAJ4363116.1"/>
    <property type="molecule type" value="Genomic_DNA"/>
</dbReference>
<evidence type="ECO:0000313" key="4">
    <source>
        <dbReference type="Proteomes" id="UP001140560"/>
    </source>
</evidence>
<feature type="coiled-coil region" evidence="1">
    <location>
        <begin position="772"/>
        <end position="799"/>
    </location>
</feature>
<feature type="region of interest" description="Disordered" evidence="2">
    <location>
        <begin position="321"/>
        <end position="345"/>
    </location>
</feature>
<feature type="compositionally biased region" description="Basic and acidic residues" evidence="2">
    <location>
        <begin position="1080"/>
        <end position="1096"/>
    </location>
</feature>
<sequence>MSSLEWMQLQHYKQWRKRLIEDPYNTMFGASNDMLNGKGLKDWEWISKTFPRWMLREMDEPVENDKDKNKDSYASEFGKKASKDESSAAQTRDNSTCAKSSYSNVANSRHEWDAGSKRRESYFPQPSFRATRLDRDDFTGIISPSDLRRPREQPHVKVVGKAAEVRSESTSDMHHTNSFQNTPVSSASHTPGPAKKIEPVGGQLSELSTSKETSSKEAIARETSFIEQFLADTPPNQSYNANNQIVDDKTWRQTALQRRSSRELISKSAMKPSPIADLSDATTKTTTSREPEAIELPPPQATEHTPEVTTQYKDWLVEQEPPASVTANRTEESTGTGTSRSPLNILDQIPKDDIDFLTAADIRASMGVRRSKIPSDEERRAKRQKLEETFKKTHETSEDINPMIESKIINDQLIRRLERELQQAPDSQGFIKAQTEQHYTEPATVQENVIESSIERMKRWLEQGGAMFSSHFWQDPTEEADATKTKLFFDKIVGRIRKGRIAMRQVVEDLEMEIPATKPLLKRLKDDEEMLDMAIRALRLRVGTGKPHSLTPRKAKAIQALRSKFMDTDRELDAAFTTLNARGKTDAAKSVSLVTRRRISVASKICHKNAHLTRHLIWSLQARLEDPEIDQSILMQYQAVANSLLTLRDTQMALARLVDHAMQIYRVGPTVLENTEFSGQKPSVVDQSPVLENGELERSSSISEAEKANIRAHVAAEERLANEVEAQKSAMRGLSDDGYARTLKLTPKKTFDERSPLAHSLFRPFGPVLESLGKETAENAEAAKANEDAKKKLDDAKLVAQVRKAYEDTYGPITVGHRQVTSSVEEATEGHERDVKTFEMLKDDPTSSAPTVDHASSEQGIDFPALSTEPPLELTKERSTVAPVAHEEVRPHTSDAVAVAENLNEAEPHLDTALGSAKAAAAVATAAEPHNVAPQQHSEISSDSKHSFSSTADLPTHYTILIHDAQTDDLSITTSTTGPPRDISPALALHEALSTLDTPAKFIPYISEGLEIVTAKKDMLVLRDSLDNASSTRSFETIRAPPSTTSTEELETERRTVNPIDGTARLSPTGYVGPEESQEQLEKEFEERREAADRFSRKGGKQQDYSQDQKETKGRRKGGAGSVAKTAIWAAAVCYVVGVFGEIATTSPFQA</sequence>
<keyword evidence="4" id="KW-1185">Reference proteome</keyword>
<evidence type="ECO:0000256" key="2">
    <source>
        <dbReference type="SAM" id="MobiDB-lite"/>
    </source>
</evidence>
<dbReference type="OrthoDB" id="3946750at2759"/>
<gene>
    <name evidence="3" type="ORF">N0V83_010236</name>
</gene>
<comment type="caution">
    <text evidence="3">The sequence shown here is derived from an EMBL/GenBank/DDBJ whole genome shotgun (WGS) entry which is preliminary data.</text>
</comment>
<proteinExistence type="predicted"/>
<feature type="region of interest" description="Disordered" evidence="2">
    <location>
        <begin position="370"/>
        <end position="397"/>
    </location>
</feature>
<feature type="compositionally biased region" description="Polar residues" evidence="2">
    <location>
        <begin position="176"/>
        <end position="189"/>
    </location>
</feature>
<feature type="region of interest" description="Disordered" evidence="2">
    <location>
        <begin position="1030"/>
        <end position="1122"/>
    </location>
</feature>
<dbReference type="AlphaFoldDB" id="A0A9W9CHU5"/>